<keyword evidence="4" id="KW-0488">Methylation</keyword>
<evidence type="ECO:0000256" key="8">
    <source>
        <dbReference type="ARBA" id="ARBA00023136"/>
    </source>
</evidence>
<dbReference type="SUPFAM" id="SSF54523">
    <property type="entry name" value="Pili subunits"/>
    <property type="match status" value="1"/>
</dbReference>
<dbReference type="Pfam" id="PF07963">
    <property type="entry name" value="N_methyl"/>
    <property type="match status" value="1"/>
</dbReference>
<keyword evidence="6 11" id="KW-0812">Transmembrane</keyword>
<keyword evidence="7 11" id="KW-1133">Transmembrane helix</keyword>
<protein>
    <recommendedName>
        <fullName evidence="2">Type II secretion system protein H</fullName>
    </recommendedName>
    <alternativeName>
        <fullName evidence="10">General secretion pathway protein H</fullName>
    </alternativeName>
</protein>
<dbReference type="EMBL" id="VRTS01000004">
    <property type="protein sequence ID" value="TXK62602.1"/>
    <property type="molecule type" value="Genomic_DNA"/>
</dbReference>
<name>A0A5C8KPA1_9GAMM</name>
<dbReference type="GO" id="GO:0015628">
    <property type="term" value="P:protein secretion by the type II secretion system"/>
    <property type="evidence" value="ECO:0007669"/>
    <property type="project" value="InterPro"/>
</dbReference>
<evidence type="ECO:0000256" key="9">
    <source>
        <dbReference type="ARBA" id="ARBA00025772"/>
    </source>
</evidence>
<evidence type="ECO:0000256" key="6">
    <source>
        <dbReference type="ARBA" id="ARBA00022692"/>
    </source>
</evidence>
<organism evidence="13 14">
    <name type="scientific">Alkalisalibacterium limincola</name>
    <dbReference type="NCBI Taxonomy" id="2699169"/>
    <lineage>
        <taxon>Bacteria</taxon>
        <taxon>Pseudomonadati</taxon>
        <taxon>Pseudomonadota</taxon>
        <taxon>Gammaproteobacteria</taxon>
        <taxon>Lysobacterales</taxon>
        <taxon>Lysobacteraceae</taxon>
        <taxon>Alkalisalibacterium</taxon>
    </lineage>
</organism>
<dbReference type="OrthoDB" id="2313614at2"/>
<gene>
    <name evidence="13" type="ORF">FU658_07610</name>
</gene>
<keyword evidence="3" id="KW-1003">Cell membrane</keyword>
<comment type="caution">
    <text evidence="13">The sequence shown here is derived from an EMBL/GenBank/DDBJ whole genome shotgun (WGS) entry which is preliminary data.</text>
</comment>
<keyword evidence="5" id="KW-0997">Cell inner membrane</keyword>
<dbReference type="InterPro" id="IPR022346">
    <property type="entry name" value="T2SS_GspH"/>
</dbReference>
<dbReference type="Gene3D" id="3.55.40.10">
    <property type="entry name" value="minor pseudopilin epsh domain"/>
    <property type="match status" value="1"/>
</dbReference>
<evidence type="ECO:0000313" key="14">
    <source>
        <dbReference type="Proteomes" id="UP000321248"/>
    </source>
</evidence>
<dbReference type="InterPro" id="IPR012902">
    <property type="entry name" value="N_methyl_site"/>
</dbReference>
<evidence type="ECO:0000259" key="12">
    <source>
        <dbReference type="Pfam" id="PF12019"/>
    </source>
</evidence>
<proteinExistence type="inferred from homology"/>
<dbReference type="InterPro" id="IPR045584">
    <property type="entry name" value="Pilin-like"/>
</dbReference>
<dbReference type="AlphaFoldDB" id="A0A5C8KPA1"/>
<comment type="subcellular location">
    <subcellularLocation>
        <location evidence="1">Cell inner membrane</location>
        <topology evidence="1">Single-pass membrane protein</topology>
    </subcellularLocation>
</comment>
<dbReference type="GO" id="GO:0015627">
    <property type="term" value="C:type II protein secretion system complex"/>
    <property type="evidence" value="ECO:0007669"/>
    <property type="project" value="InterPro"/>
</dbReference>
<dbReference type="Pfam" id="PF12019">
    <property type="entry name" value="GspH"/>
    <property type="match status" value="1"/>
</dbReference>
<dbReference type="Proteomes" id="UP000321248">
    <property type="component" value="Unassembled WGS sequence"/>
</dbReference>
<dbReference type="NCBIfam" id="TIGR02532">
    <property type="entry name" value="IV_pilin_GFxxxE"/>
    <property type="match status" value="1"/>
</dbReference>
<dbReference type="RefSeq" id="WP_147891525.1">
    <property type="nucleotide sequence ID" value="NZ_VRTS01000004.1"/>
</dbReference>
<evidence type="ECO:0000256" key="7">
    <source>
        <dbReference type="ARBA" id="ARBA00022989"/>
    </source>
</evidence>
<evidence type="ECO:0000313" key="13">
    <source>
        <dbReference type="EMBL" id="TXK62602.1"/>
    </source>
</evidence>
<evidence type="ECO:0000256" key="3">
    <source>
        <dbReference type="ARBA" id="ARBA00022475"/>
    </source>
</evidence>
<feature type="domain" description="General secretion pathway GspH" evidence="12">
    <location>
        <begin position="79"/>
        <end position="198"/>
    </location>
</feature>
<comment type="similarity">
    <text evidence="9">Belongs to the GSP H family.</text>
</comment>
<evidence type="ECO:0000256" key="4">
    <source>
        <dbReference type="ARBA" id="ARBA00022481"/>
    </source>
</evidence>
<accession>A0A5C8KPA1</accession>
<keyword evidence="14" id="KW-1185">Reference proteome</keyword>
<reference evidence="13 14" key="1">
    <citation type="submission" date="2019-08" db="EMBL/GenBank/DDBJ databases">
        <authorList>
            <person name="Karlyshev A.V."/>
        </authorList>
    </citation>
    <scope>NUCLEOTIDE SEQUENCE [LARGE SCALE GENOMIC DNA]</scope>
    <source>
        <strain evidence="13 14">Alg18-2.2</strain>
    </source>
</reference>
<evidence type="ECO:0000256" key="11">
    <source>
        <dbReference type="SAM" id="Phobius"/>
    </source>
</evidence>
<evidence type="ECO:0000256" key="2">
    <source>
        <dbReference type="ARBA" id="ARBA00021549"/>
    </source>
</evidence>
<feature type="transmembrane region" description="Helical" evidence="11">
    <location>
        <begin position="45"/>
        <end position="66"/>
    </location>
</feature>
<dbReference type="PROSITE" id="PS00409">
    <property type="entry name" value="PROKAR_NTER_METHYL"/>
    <property type="match status" value="1"/>
</dbReference>
<sequence>MVRLPRWPNASTVAPGATALAFPSWHPLRSQGGLDVRTTQAGLTLLELIVALAILGIVLALAAPSFSAIAESGRFAGASHQLSVSLATARTLSITRGQRVSVCPLATGNRCTGGSDWTRGWMVFLDPDRAGQPKDDDAIVQVFERGPGNTSLRVGTTPGRRLVRFSPDGMAGGSNLTLSICADGEDRLLGQVVVSMSGRARSTRLASGATTACPLGPPPG</sequence>
<keyword evidence="8 11" id="KW-0472">Membrane</keyword>
<dbReference type="GO" id="GO:0005886">
    <property type="term" value="C:plasma membrane"/>
    <property type="evidence" value="ECO:0007669"/>
    <property type="project" value="UniProtKB-SubCell"/>
</dbReference>
<evidence type="ECO:0000256" key="1">
    <source>
        <dbReference type="ARBA" id="ARBA00004377"/>
    </source>
</evidence>
<evidence type="ECO:0000256" key="5">
    <source>
        <dbReference type="ARBA" id="ARBA00022519"/>
    </source>
</evidence>
<evidence type="ECO:0000256" key="10">
    <source>
        <dbReference type="ARBA" id="ARBA00030775"/>
    </source>
</evidence>